<accession>A0AAX6MPR0</accession>
<comment type="similarity">
    <text evidence="3">Belongs to the wax synthase family.</text>
</comment>
<sequence length="389" mass="44462">MTSFSATTTVQPLILYASAVALIFMGLYLPANRRDAILPLIWAVLAASMQDIRQLDWIPGFGYQFGMLVIITFLCSPLIFHTRKEPLKIEVKADGSLNWNLATAYKIYNNPRMLPINLEKYSKIPPVSNSRLVQFTLYRLLKAAFFVAIKIGLGFVMTPIFSTCTLEDFSPAREPIIRRLIYDTVSLHDLGIRAFISTIWIFDSVSQLEISHALVGVLFVAILRVDELHEWPPLFGSPLEAYSLRQFWGRFWHRLFTSAGVWARVIVDQKLLSWLPISVKKIFVAFSIFTMSGVAHALVGRSIGDSALERDVLFFWFNFLAVCFEIIVSKCWSTKQPAYLLRRVESQGRAFHVLRKLLGFLWVLAFFMWSTPRLVYPKIHALLLASITK</sequence>
<keyword evidence="5 8" id="KW-0812">Transmembrane</keyword>
<keyword evidence="11" id="KW-1185">Reference proteome</keyword>
<evidence type="ECO:0000256" key="3">
    <source>
        <dbReference type="ARBA" id="ARBA00007282"/>
    </source>
</evidence>
<feature type="transmembrane region" description="Helical" evidence="8">
    <location>
        <begin position="12"/>
        <end position="29"/>
    </location>
</feature>
<reference evidence="10 11" key="1">
    <citation type="journal article" date="2024" name="Front Chem Biol">
        <title>Unveiling the potential of Daldinia eschscholtzii MFLUCC 19-0629 through bioactivity and bioinformatics studies for enhanced sustainable agriculture production.</title>
        <authorList>
            <person name="Brooks S."/>
            <person name="Weaver J.A."/>
            <person name="Klomchit A."/>
            <person name="Alharthi S.A."/>
            <person name="Onlamun T."/>
            <person name="Nurani R."/>
            <person name="Vong T.K."/>
            <person name="Alberti F."/>
            <person name="Greco C."/>
        </authorList>
    </citation>
    <scope>NUCLEOTIDE SEQUENCE [LARGE SCALE GENOMIC DNA]</scope>
    <source>
        <strain evidence="10">MFLUCC 19-0629</strain>
    </source>
</reference>
<comment type="caution">
    <text evidence="10">The sequence shown here is derived from an EMBL/GenBank/DDBJ whole genome shotgun (WGS) entry which is preliminary data.</text>
</comment>
<proteinExistence type="inferred from homology"/>
<dbReference type="PANTHER" id="PTHR31595:SF57">
    <property type="entry name" value="OS04G0481900 PROTEIN"/>
    <property type="match status" value="1"/>
</dbReference>
<dbReference type="EMBL" id="JBANMG010000004">
    <property type="protein sequence ID" value="KAK6954625.1"/>
    <property type="molecule type" value="Genomic_DNA"/>
</dbReference>
<feature type="domain" description="Wax synthase" evidence="9">
    <location>
        <begin position="231"/>
        <end position="316"/>
    </location>
</feature>
<dbReference type="PANTHER" id="PTHR31595">
    <property type="entry name" value="LONG-CHAIN-ALCOHOL O-FATTY-ACYLTRANSFERASE 3-RELATED"/>
    <property type="match status" value="1"/>
</dbReference>
<evidence type="ECO:0000259" key="9">
    <source>
        <dbReference type="Pfam" id="PF13813"/>
    </source>
</evidence>
<evidence type="ECO:0000313" key="11">
    <source>
        <dbReference type="Proteomes" id="UP001369815"/>
    </source>
</evidence>
<name>A0AAX6MPR0_9PEZI</name>
<feature type="transmembrane region" description="Helical" evidence="8">
    <location>
        <begin position="279"/>
        <end position="300"/>
    </location>
</feature>
<dbReference type="Pfam" id="PF13813">
    <property type="entry name" value="MBOAT_2"/>
    <property type="match status" value="1"/>
</dbReference>
<evidence type="ECO:0000256" key="6">
    <source>
        <dbReference type="ARBA" id="ARBA00022989"/>
    </source>
</evidence>
<feature type="transmembrane region" description="Helical" evidence="8">
    <location>
        <begin position="353"/>
        <end position="370"/>
    </location>
</feature>
<comment type="pathway">
    <text evidence="2">Secondary metabolite biosynthesis.</text>
</comment>
<keyword evidence="4" id="KW-0808">Transferase</keyword>
<evidence type="ECO:0000313" key="10">
    <source>
        <dbReference type="EMBL" id="KAK6954625.1"/>
    </source>
</evidence>
<protein>
    <recommendedName>
        <fullName evidence="9">Wax synthase domain-containing protein</fullName>
    </recommendedName>
</protein>
<dbReference type="Proteomes" id="UP001369815">
    <property type="component" value="Unassembled WGS sequence"/>
</dbReference>
<comment type="subcellular location">
    <subcellularLocation>
        <location evidence="1">Membrane</location>
        <topology evidence="1">Multi-pass membrane protein</topology>
    </subcellularLocation>
</comment>
<dbReference type="GO" id="GO:0016020">
    <property type="term" value="C:membrane"/>
    <property type="evidence" value="ECO:0007669"/>
    <property type="project" value="UniProtKB-SubCell"/>
</dbReference>
<dbReference type="GO" id="GO:0006629">
    <property type="term" value="P:lipid metabolic process"/>
    <property type="evidence" value="ECO:0007669"/>
    <property type="project" value="InterPro"/>
</dbReference>
<dbReference type="InterPro" id="IPR044851">
    <property type="entry name" value="Wax_synthase"/>
</dbReference>
<dbReference type="InterPro" id="IPR032805">
    <property type="entry name" value="Wax_synthase_dom"/>
</dbReference>
<feature type="transmembrane region" description="Helical" evidence="8">
    <location>
        <begin position="61"/>
        <end position="80"/>
    </location>
</feature>
<feature type="transmembrane region" description="Helical" evidence="8">
    <location>
        <begin position="312"/>
        <end position="332"/>
    </location>
</feature>
<dbReference type="AlphaFoldDB" id="A0AAX6MPR0"/>
<organism evidence="10 11">
    <name type="scientific">Daldinia eschscholtzii</name>
    <dbReference type="NCBI Taxonomy" id="292717"/>
    <lineage>
        <taxon>Eukaryota</taxon>
        <taxon>Fungi</taxon>
        <taxon>Dikarya</taxon>
        <taxon>Ascomycota</taxon>
        <taxon>Pezizomycotina</taxon>
        <taxon>Sordariomycetes</taxon>
        <taxon>Xylariomycetidae</taxon>
        <taxon>Xylariales</taxon>
        <taxon>Hypoxylaceae</taxon>
        <taxon>Daldinia</taxon>
    </lineage>
</organism>
<dbReference type="GO" id="GO:0008374">
    <property type="term" value="F:O-acyltransferase activity"/>
    <property type="evidence" value="ECO:0007669"/>
    <property type="project" value="InterPro"/>
</dbReference>
<evidence type="ECO:0000256" key="7">
    <source>
        <dbReference type="ARBA" id="ARBA00023136"/>
    </source>
</evidence>
<evidence type="ECO:0000256" key="2">
    <source>
        <dbReference type="ARBA" id="ARBA00005179"/>
    </source>
</evidence>
<evidence type="ECO:0000256" key="8">
    <source>
        <dbReference type="SAM" id="Phobius"/>
    </source>
</evidence>
<keyword evidence="7 8" id="KW-0472">Membrane</keyword>
<evidence type="ECO:0000256" key="5">
    <source>
        <dbReference type="ARBA" id="ARBA00022692"/>
    </source>
</evidence>
<gene>
    <name evidence="10" type="ORF">Daesc_004592</name>
</gene>
<evidence type="ECO:0000256" key="1">
    <source>
        <dbReference type="ARBA" id="ARBA00004141"/>
    </source>
</evidence>
<keyword evidence="6 8" id="KW-1133">Transmembrane helix</keyword>
<evidence type="ECO:0000256" key="4">
    <source>
        <dbReference type="ARBA" id="ARBA00022679"/>
    </source>
</evidence>
<feature type="transmembrane region" description="Helical" evidence="8">
    <location>
        <begin position="140"/>
        <end position="161"/>
    </location>
</feature>